<dbReference type="GeneID" id="40526239"/>
<dbReference type="RefSeq" id="YP_009666058.1">
    <property type="nucleotide sequence ID" value="NC_043427.1"/>
</dbReference>
<sequence length="124" mass="14223">MRKLILGLHSKGGRVSFSDFIEIVKKERAFALISGPNCRECSVLKHLLKESGAERFIKYELEIPVDDEAIEAAQKAGIMHIPIIVDCFRECDMIIDVDPYRQFEELVRRLVGYGLAEVREEKEL</sequence>
<evidence type="ECO:0000313" key="2">
    <source>
        <dbReference type="Proteomes" id="UP000003929"/>
    </source>
</evidence>
<keyword evidence="2" id="KW-1185">Reference proteome</keyword>
<dbReference type="InterPro" id="IPR036249">
    <property type="entry name" value="Thioredoxin-like_sf"/>
</dbReference>
<dbReference type="SUPFAM" id="SSF52833">
    <property type="entry name" value="Thioredoxin-like"/>
    <property type="match status" value="1"/>
</dbReference>
<name>J7QDF3_9VIRU</name>
<dbReference type="Gene3D" id="3.40.30.10">
    <property type="entry name" value="Glutaredoxin"/>
    <property type="match status" value="1"/>
</dbReference>
<dbReference type="Proteomes" id="UP000003929">
    <property type="component" value="Segment"/>
</dbReference>
<organism evidence="1 2">
    <name type="scientific">Alphaspiravirus yamagawaense</name>
    <dbReference type="NCBI Taxonomy" id="1157339"/>
    <lineage>
        <taxon>Viruses</taxon>
        <taxon>Viruses incertae sedis</taxon>
        <taxon>Spiraviridae</taxon>
        <taxon>Alphaspiravirus</taxon>
    </lineage>
</organism>
<protein>
    <submittedName>
        <fullName evidence="1">Hypothetical thioredoxin</fullName>
    </submittedName>
</protein>
<gene>
    <name evidence="1" type="primary">13-124</name>
</gene>
<dbReference type="KEGG" id="vg:40526239"/>
<reference evidence="1 2" key="1">
    <citation type="journal article" date="2012" name="Proc. Natl. Acad. Sci. U.S.A.">
        <title>Archaeal virus with exceptional virion architecture and the largest single-stranded DNA genome.</title>
        <authorList>
            <person name="Mochizuki T."/>
            <person name="Krupovic M."/>
            <person name="Pehau-Arnaudet G."/>
            <person name="Sako Y."/>
            <person name="Forterre P."/>
            <person name="Prangishvili D."/>
        </authorList>
    </citation>
    <scope>NUCLEOTIDE SEQUENCE [LARGE SCALE GENOMIC DNA]</scope>
</reference>
<evidence type="ECO:0000313" key="1">
    <source>
        <dbReference type="EMBL" id="CCG27826.1"/>
    </source>
</evidence>
<proteinExistence type="predicted"/>
<dbReference type="EMBL" id="HE681887">
    <property type="protein sequence ID" value="CCG27826.1"/>
    <property type="molecule type" value="Genomic_DNA"/>
</dbReference>
<accession>J7QDF3</accession>